<sequence length="85" mass="9607">MSRTIGEQQFRKCMNAAEMLSESATNQDEIDYLHGYRYGLRRCYHGKEFGSDAEIAQMLSREGAMQDGFRHGLVGIPVALSRFGD</sequence>
<dbReference type="EMBL" id="SMOD01000023">
    <property type="protein sequence ID" value="TDG05111.1"/>
    <property type="molecule type" value="Genomic_DNA"/>
</dbReference>
<accession>A0A4R5L8I7</accession>
<organism evidence="1 2">
    <name type="scientific">Paraburkholderia guartelaensis</name>
    <dbReference type="NCBI Taxonomy" id="2546446"/>
    <lineage>
        <taxon>Bacteria</taxon>
        <taxon>Pseudomonadati</taxon>
        <taxon>Pseudomonadota</taxon>
        <taxon>Betaproteobacteria</taxon>
        <taxon>Burkholderiales</taxon>
        <taxon>Burkholderiaceae</taxon>
        <taxon>Paraburkholderia</taxon>
    </lineage>
</organism>
<proteinExistence type="predicted"/>
<protein>
    <submittedName>
        <fullName evidence="1">Uncharacterized protein</fullName>
    </submittedName>
</protein>
<reference evidence="1 2" key="1">
    <citation type="submission" date="2019-03" db="EMBL/GenBank/DDBJ databases">
        <title>Paraburkholderia sp. isolated from native Mimosa gymnas in Guartela State Park, Brazil.</title>
        <authorList>
            <person name="Paulitsch F."/>
            <person name="Hungria M."/>
            <person name="Delamuta J.R.M."/>
            <person name="Ribeiro R.A."/>
            <person name="Dall'Agnol R."/>
            <person name="Silva J.S.B."/>
        </authorList>
    </citation>
    <scope>NUCLEOTIDE SEQUENCE [LARGE SCALE GENOMIC DNA]</scope>
    <source>
        <strain evidence="1 2">CNPSo 3008</strain>
    </source>
</reference>
<comment type="caution">
    <text evidence="1">The sequence shown here is derived from an EMBL/GenBank/DDBJ whole genome shotgun (WGS) entry which is preliminary data.</text>
</comment>
<evidence type="ECO:0000313" key="2">
    <source>
        <dbReference type="Proteomes" id="UP000295606"/>
    </source>
</evidence>
<evidence type="ECO:0000313" key="1">
    <source>
        <dbReference type="EMBL" id="TDG05111.1"/>
    </source>
</evidence>
<name>A0A4R5L8I7_9BURK</name>
<dbReference type="RefSeq" id="WP_133185877.1">
    <property type="nucleotide sequence ID" value="NZ_SMOD01000023.1"/>
</dbReference>
<dbReference type="AlphaFoldDB" id="A0A4R5L8I7"/>
<dbReference type="Proteomes" id="UP000295606">
    <property type="component" value="Unassembled WGS sequence"/>
</dbReference>
<gene>
    <name evidence="1" type="ORF">E1N52_27130</name>
</gene>